<dbReference type="PANTHER" id="PTHR36503">
    <property type="entry name" value="BLR2520 PROTEIN"/>
    <property type="match status" value="1"/>
</dbReference>
<evidence type="ECO:0000313" key="2">
    <source>
        <dbReference type="EMBL" id="EEF60784.1"/>
    </source>
</evidence>
<dbReference type="PROSITE" id="PS51819">
    <property type="entry name" value="VOC"/>
    <property type="match status" value="1"/>
</dbReference>
<dbReference type="AlphaFoldDB" id="B9XHE9"/>
<dbReference type="RefSeq" id="WP_007415243.1">
    <property type="nucleotide sequence ID" value="NZ_ABOX02000014.1"/>
</dbReference>
<gene>
    <name evidence="2" type="ORF">Cflav_PD3642</name>
</gene>
<keyword evidence="2" id="KW-0223">Dioxygenase</keyword>
<dbReference type="Gene3D" id="3.10.180.10">
    <property type="entry name" value="2,3-Dihydroxybiphenyl 1,2-Dioxygenase, domain 1"/>
    <property type="match status" value="1"/>
</dbReference>
<dbReference type="Pfam" id="PF00903">
    <property type="entry name" value="Glyoxalase"/>
    <property type="match status" value="1"/>
</dbReference>
<reference evidence="2 3" key="1">
    <citation type="journal article" date="2011" name="J. Bacteriol.">
        <title>Genome sequence of 'Pedosphaera parvula' Ellin514, an aerobic Verrucomicrobial isolate from pasture soil.</title>
        <authorList>
            <person name="Kant R."/>
            <person name="van Passel M.W."/>
            <person name="Sangwan P."/>
            <person name="Palva A."/>
            <person name="Lucas S."/>
            <person name="Copeland A."/>
            <person name="Lapidus A."/>
            <person name="Glavina Del Rio T."/>
            <person name="Dalin E."/>
            <person name="Tice H."/>
            <person name="Bruce D."/>
            <person name="Goodwin L."/>
            <person name="Pitluck S."/>
            <person name="Chertkov O."/>
            <person name="Larimer F.W."/>
            <person name="Land M.L."/>
            <person name="Hauser L."/>
            <person name="Brettin T.S."/>
            <person name="Detter J.C."/>
            <person name="Han S."/>
            <person name="de Vos W.M."/>
            <person name="Janssen P.H."/>
            <person name="Smidt H."/>
        </authorList>
    </citation>
    <scope>NUCLEOTIDE SEQUENCE [LARGE SCALE GENOMIC DNA]</scope>
    <source>
        <strain evidence="2 3">Ellin514</strain>
    </source>
</reference>
<name>B9XHE9_PEDPL</name>
<evidence type="ECO:0000259" key="1">
    <source>
        <dbReference type="PROSITE" id="PS51819"/>
    </source>
</evidence>
<dbReference type="GO" id="GO:0051213">
    <property type="term" value="F:dioxygenase activity"/>
    <property type="evidence" value="ECO:0007669"/>
    <property type="project" value="UniProtKB-KW"/>
</dbReference>
<dbReference type="InterPro" id="IPR029068">
    <property type="entry name" value="Glyas_Bleomycin-R_OHBP_Dase"/>
</dbReference>
<organism evidence="2 3">
    <name type="scientific">Pedosphaera parvula (strain Ellin514)</name>
    <dbReference type="NCBI Taxonomy" id="320771"/>
    <lineage>
        <taxon>Bacteria</taxon>
        <taxon>Pseudomonadati</taxon>
        <taxon>Verrucomicrobiota</taxon>
        <taxon>Pedosphaerae</taxon>
        <taxon>Pedosphaerales</taxon>
        <taxon>Pedosphaeraceae</taxon>
        <taxon>Pedosphaera</taxon>
    </lineage>
</organism>
<dbReference type="InterPro" id="IPR004360">
    <property type="entry name" value="Glyas_Fos-R_dOase_dom"/>
</dbReference>
<keyword evidence="3" id="KW-1185">Reference proteome</keyword>
<dbReference type="PANTHER" id="PTHR36503:SF1">
    <property type="entry name" value="BLR2520 PROTEIN"/>
    <property type="match status" value="1"/>
</dbReference>
<evidence type="ECO:0000313" key="3">
    <source>
        <dbReference type="Proteomes" id="UP000003688"/>
    </source>
</evidence>
<dbReference type="CDD" id="cd07251">
    <property type="entry name" value="VOC_like"/>
    <property type="match status" value="1"/>
</dbReference>
<comment type="caution">
    <text evidence="2">The sequence shown here is derived from an EMBL/GenBank/DDBJ whole genome shotgun (WGS) entry which is preliminary data.</text>
</comment>
<dbReference type="Proteomes" id="UP000003688">
    <property type="component" value="Unassembled WGS sequence"/>
</dbReference>
<protein>
    <submittedName>
        <fullName evidence="2">Glyoxalase/bleomycin resistance protein/dioxygenase</fullName>
    </submittedName>
</protein>
<dbReference type="SUPFAM" id="SSF54593">
    <property type="entry name" value="Glyoxalase/Bleomycin resistance protein/Dihydroxybiphenyl dioxygenase"/>
    <property type="match status" value="1"/>
</dbReference>
<keyword evidence="2" id="KW-0560">Oxidoreductase</keyword>
<proteinExistence type="predicted"/>
<feature type="domain" description="VOC" evidence="1">
    <location>
        <begin position="4"/>
        <end position="129"/>
    </location>
</feature>
<sequence length="143" mass="15651">MEPRISVITLGVTDLPRAIRFYRDGLAFPTKAADDAPIAFFETTGTRFALYPLDKLAEDISPETPRTRGAFSGITLSHNVRARTEVAQVLALAESAGGKILKPAQDVFWGGHSGYFCDPDGHHWEVAWNPHFPLAEDGTLLIS</sequence>
<dbReference type="OrthoDB" id="9796521at2"/>
<dbReference type="InterPro" id="IPR037523">
    <property type="entry name" value="VOC_core"/>
</dbReference>
<accession>B9XHE9</accession>
<dbReference type="EMBL" id="ABOX02000014">
    <property type="protein sequence ID" value="EEF60784.1"/>
    <property type="molecule type" value="Genomic_DNA"/>
</dbReference>
<dbReference type="STRING" id="320771.Cflav_PD3642"/>